<protein>
    <submittedName>
        <fullName evidence="2">Uncharacterized protein</fullName>
    </submittedName>
</protein>
<dbReference type="KEGG" id="cee:CENDO_00660"/>
<evidence type="ECO:0000313" key="3">
    <source>
        <dbReference type="Proteomes" id="UP000296352"/>
    </source>
</evidence>
<name>A0A4P7QCZ5_9CORY</name>
<dbReference type="OrthoDB" id="4426814at2"/>
<feature type="transmembrane region" description="Helical" evidence="1">
    <location>
        <begin position="7"/>
        <end position="28"/>
    </location>
</feature>
<keyword evidence="1" id="KW-0812">Transmembrane</keyword>
<keyword evidence="3" id="KW-1185">Reference proteome</keyword>
<proteinExistence type="predicted"/>
<dbReference type="RefSeq" id="WP_136140317.1">
    <property type="nucleotide sequence ID" value="NZ_CP039247.1"/>
</dbReference>
<keyword evidence="1" id="KW-1133">Transmembrane helix</keyword>
<feature type="transmembrane region" description="Helical" evidence="1">
    <location>
        <begin position="48"/>
        <end position="67"/>
    </location>
</feature>
<evidence type="ECO:0000256" key="1">
    <source>
        <dbReference type="SAM" id="Phobius"/>
    </source>
</evidence>
<keyword evidence="1" id="KW-0472">Membrane</keyword>
<sequence>MKALFKLIRILFFIFMGLFLIGGVAIIATQTFGIISADGDIVTGVNDWLSPLTFALATACAMCAFVLNYEPGNERSKPAD</sequence>
<reference evidence="2 3" key="1">
    <citation type="submission" date="2019-04" db="EMBL/GenBank/DDBJ databases">
        <title>Corynebacterium endometrii sp. nov., isolated from the uterus of a cow with endometritis.</title>
        <authorList>
            <person name="Ballas P."/>
            <person name="Ruckert C."/>
            <person name="Wagener K."/>
            <person name="Drillich M."/>
            <person name="Kaempfer P."/>
            <person name="Busse H.-J."/>
            <person name="Ehling-Schulz M."/>
        </authorList>
    </citation>
    <scope>NUCLEOTIDE SEQUENCE [LARGE SCALE GENOMIC DNA]</scope>
    <source>
        <strain evidence="2 3">LMM-1653</strain>
    </source>
</reference>
<dbReference type="EMBL" id="CP039247">
    <property type="protein sequence ID" value="QCB27442.1"/>
    <property type="molecule type" value="Genomic_DNA"/>
</dbReference>
<gene>
    <name evidence="2" type="ORF">CENDO_00660</name>
</gene>
<evidence type="ECO:0000313" key="2">
    <source>
        <dbReference type="EMBL" id="QCB27442.1"/>
    </source>
</evidence>
<dbReference type="AlphaFoldDB" id="A0A4P7QCZ5"/>
<accession>A0A4P7QCZ5</accession>
<dbReference type="Proteomes" id="UP000296352">
    <property type="component" value="Chromosome"/>
</dbReference>
<organism evidence="2 3">
    <name type="scientific">Corynebacterium endometrii</name>
    <dbReference type="NCBI Taxonomy" id="2488819"/>
    <lineage>
        <taxon>Bacteria</taxon>
        <taxon>Bacillati</taxon>
        <taxon>Actinomycetota</taxon>
        <taxon>Actinomycetes</taxon>
        <taxon>Mycobacteriales</taxon>
        <taxon>Corynebacteriaceae</taxon>
        <taxon>Corynebacterium</taxon>
    </lineage>
</organism>